<dbReference type="Proteomes" id="UP000596145">
    <property type="component" value="Chromosome"/>
</dbReference>
<accession>A0A7T4EEH5</accession>
<dbReference type="PANTHER" id="PTHR36436:SF6">
    <property type="entry name" value="SLL5081 PROTEIN"/>
    <property type="match status" value="1"/>
</dbReference>
<gene>
    <name evidence="1" type="ORF">I6I10_10535</name>
</gene>
<dbReference type="SUPFAM" id="SSF103032">
    <property type="entry name" value="Hypothetical protein YwqG"/>
    <property type="match status" value="1"/>
</dbReference>
<reference evidence="1 2" key="1">
    <citation type="submission" date="2020-12" db="EMBL/GenBank/DDBJ databases">
        <title>FDA dAtabase for Regulatory Grade micrObial Sequences (FDA-ARGOS): Supporting development and validation of Infectious Disease Dx tests.</title>
        <authorList>
            <person name="Sproer C."/>
            <person name="Gronow S."/>
            <person name="Severitt S."/>
            <person name="Schroder I."/>
            <person name="Tallon L."/>
            <person name="Sadzewicz L."/>
            <person name="Zhao X."/>
            <person name="Boylan J."/>
            <person name="Ott S."/>
            <person name="Bowen H."/>
            <person name="Vavikolanu K."/>
            <person name="Mehta A."/>
            <person name="Aluvathingal J."/>
            <person name="Nadendla S."/>
            <person name="Lowell S."/>
            <person name="Myers T."/>
            <person name="Yan Y."/>
            <person name="Sichtig H."/>
        </authorList>
    </citation>
    <scope>NUCLEOTIDE SEQUENCE [LARGE SCALE GENOMIC DNA]</scope>
    <source>
        <strain evidence="1 2">FDAARGOS_1053</strain>
    </source>
</reference>
<evidence type="ECO:0000313" key="1">
    <source>
        <dbReference type="EMBL" id="QQB45896.1"/>
    </source>
</evidence>
<dbReference type="Gene3D" id="2.30.320.10">
    <property type="entry name" value="YwqG-like"/>
    <property type="match status" value="1"/>
</dbReference>
<dbReference type="RefSeq" id="WP_084036230.1">
    <property type="nucleotide sequence ID" value="NZ_CP066007.1"/>
</dbReference>
<dbReference type="GeneID" id="92759874"/>
<dbReference type="InterPro" id="IPR015315">
    <property type="entry name" value="DUF1963"/>
</dbReference>
<proteinExistence type="predicted"/>
<name>A0A7T4EEH5_9CORY</name>
<dbReference type="EMBL" id="CP066007">
    <property type="protein sequence ID" value="QQB45896.1"/>
    <property type="molecule type" value="Genomic_DNA"/>
</dbReference>
<dbReference type="Pfam" id="PF09234">
    <property type="entry name" value="DUF1963"/>
    <property type="match status" value="1"/>
</dbReference>
<dbReference type="OrthoDB" id="4929513at2"/>
<dbReference type="AlphaFoldDB" id="A0A7T4EEH5"/>
<protein>
    <submittedName>
        <fullName evidence="1">DUF1963 domain-containing protein</fullName>
    </submittedName>
</protein>
<dbReference type="PANTHER" id="PTHR36436">
    <property type="entry name" value="SLL5081 PROTEIN"/>
    <property type="match status" value="1"/>
</dbReference>
<evidence type="ECO:0000313" key="2">
    <source>
        <dbReference type="Proteomes" id="UP000596145"/>
    </source>
</evidence>
<organism evidence="1 2">
    <name type="scientific">Corynebacterium glucuronolyticum</name>
    <dbReference type="NCBI Taxonomy" id="39791"/>
    <lineage>
        <taxon>Bacteria</taxon>
        <taxon>Bacillati</taxon>
        <taxon>Actinomycetota</taxon>
        <taxon>Actinomycetes</taxon>
        <taxon>Mycobacteriales</taxon>
        <taxon>Corynebacteriaceae</taxon>
        <taxon>Corynebacterium</taxon>
    </lineage>
</organism>
<sequence>MVALHGTFIGGTPFLPEGYTWPKGRSGRPLTFVIQVNLADIPTLDGYPSHGLLQLLTGNDLFFGSEIEDTCDLDNLRKDADGWELRFIPRIPGTDSADLPPTSQDAIPAPSTFERYLPFVKEADYVFENPVELNGRLASYRGSEHFFEKEEDERMRFLDEDEMEYETCFVDSTPEVVQSSDKLCVELVDILGEEEERVSNIIFGPAGTFANDLFFPEGYTHLLNLSTDNFDTLIWGDCGTAHVYVRDEILAYMRQENAEPLILGPLSSLDEAPGNRFVTEKELPVIFTVDCF</sequence>
<dbReference type="InterPro" id="IPR035948">
    <property type="entry name" value="YwqG-like_sf"/>
</dbReference>